<evidence type="ECO:0008006" key="10">
    <source>
        <dbReference type="Google" id="ProtNLM"/>
    </source>
</evidence>
<dbReference type="Proteomes" id="UP000195080">
    <property type="component" value="Chromosome"/>
</dbReference>
<keyword evidence="5" id="KW-1133">Transmembrane helix</keyword>
<dbReference type="InterPro" id="IPR040869">
    <property type="entry name" value="CNP_C"/>
</dbReference>
<dbReference type="SUPFAM" id="SSF56300">
    <property type="entry name" value="Metallo-dependent phosphatases"/>
    <property type="match status" value="1"/>
</dbReference>
<evidence type="ECO:0000259" key="7">
    <source>
        <dbReference type="Pfam" id="PF17839"/>
    </source>
</evidence>
<dbReference type="Pfam" id="PF00149">
    <property type="entry name" value="Metallophos"/>
    <property type="match status" value="1"/>
</dbReference>
<evidence type="ECO:0000256" key="3">
    <source>
        <dbReference type="ARBA" id="ARBA00023004"/>
    </source>
</evidence>
<evidence type="ECO:0000256" key="4">
    <source>
        <dbReference type="ARBA" id="ARBA00025742"/>
    </source>
</evidence>
<feature type="transmembrane region" description="Helical" evidence="5">
    <location>
        <begin position="9"/>
        <end position="28"/>
    </location>
</feature>
<evidence type="ECO:0000313" key="9">
    <source>
        <dbReference type="Proteomes" id="UP000195080"/>
    </source>
</evidence>
<dbReference type="Gene3D" id="3.60.21.10">
    <property type="match status" value="1"/>
</dbReference>
<keyword evidence="2" id="KW-0378">Hydrolase</keyword>
<dbReference type="PIRSF" id="PIRSF034890">
    <property type="entry name" value="Pesteras_lmo2642"/>
    <property type="match status" value="1"/>
</dbReference>
<dbReference type="InterPro" id="IPR004843">
    <property type="entry name" value="Calcineurin-like_PHP"/>
</dbReference>
<evidence type="ECO:0000256" key="2">
    <source>
        <dbReference type="ARBA" id="ARBA00022801"/>
    </source>
</evidence>
<keyword evidence="5" id="KW-0812">Transmembrane</keyword>
<proteinExistence type="inferred from homology"/>
<dbReference type="PANTHER" id="PTHR42988">
    <property type="entry name" value="PHOSPHOHYDROLASE"/>
    <property type="match status" value="1"/>
</dbReference>
<dbReference type="EMBL" id="CP147248">
    <property type="protein sequence ID" value="WYJ86697.1"/>
    <property type="molecule type" value="Genomic_DNA"/>
</dbReference>
<protein>
    <recommendedName>
        <fullName evidence="10">Calcineurin-like phosphoesterase domain-containing protein</fullName>
    </recommendedName>
</protein>
<feature type="domain" description="Calcineurin-like phosphoesterase" evidence="6">
    <location>
        <begin position="46"/>
        <end position="289"/>
    </location>
</feature>
<dbReference type="InterPro" id="IPR012365">
    <property type="entry name" value="Pesteras_lmo2642"/>
</dbReference>
<sequence length="451" mass="51038">MGNGTMKKVIGLIIGAVVVIALALNYFGESKEKTVKPLMEKETVEFWVVSDPHYLDKSLTDSGTAYQNIKQTAAGKELDYQEESWQAFIDKAIEQQPDMLIITGDLTLNGEKASAEKLAELLKQLTNKGINAFVIPGNHDINDGWARKFVGAKQEKTEAISIADFKEIFAENGYQNATSYDKHSLSYSVAVNPTYNFLFLDSNIYPDDNQPQTRPATGGTIRGKTMSWVKQQLAEAKQTNKKTLVFLHHNIYAHNKLLSSGFVLNNADEFKQLLAEYQVPVVFSGHIHAQDIMTETVENDRLTEIVSGSFSITPQSYGIVKLSKDSFEYQKKENDVDTWAREKNITTPQVRNYQEYIKNIFMEDGKRLAYAQLIDSGMTNEAQMDIAAEFVGTVNIRFFSGNDYSSEEEVEKFKQEKGYQIIAENSKFLKEYIDSIIQDTNEEDNRLNKSF</sequence>
<dbReference type="Pfam" id="PF17839">
    <property type="entry name" value="CNP_C_terminal"/>
    <property type="match status" value="1"/>
</dbReference>
<evidence type="ECO:0000259" key="6">
    <source>
        <dbReference type="Pfam" id="PF00149"/>
    </source>
</evidence>
<keyword evidence="1" id="KW-0479">Metal-binding</keyword>
<reference evidence="8 9" key="2">
    <citation type="submission" date="2024-03" db="EMBL/GenBank/DDBJ databases">
        <title>The Genome Sequence of Enterococcus sp. DIV0727d.</title>
        <authorList>
            <consortium name="The Broad Institute Genomics Platform"/>
            <consortium name="The Broad Institute Microbial Omics Core"/>
            <consortium name="The Broad Institute Genomic Center for Infectious Diseases"/>
            <person name="Earl A."/>
            <person name="Manson A."/>
            <person name="Gilmore M."/>
            <person name="Schwartman J."/>
            <person name="Shea T."/>
            <person name="Abouelleil A."/>
            <person name="Cao P."/>
            <person name="Chapman S."/>
            <person name="Cusick C."/>
            <person name="Young S."/>
            <person name="Neafsey D."/>
            <person name="Nusbaum C."/>
            <person name="Birren B."/>
        </authorList>
    </citation>
    <scope>NUCLEOTIDE SEQUENCE [LARGE SCALE GENOMIC DNA]</scope>
    <source>
        <strain evidence="8 9">12C11_DIV0727</strain>
    </source>
</reference>
<keyword evidence="9" id="KW-1185">Reference proteome</keyword>
<dbReference type="InterPro" id="IPR050884">
    <property type="entry name" value="CNP_phosphodiesterase-III"/>
</dbReference>
<organism evidence="8 9">
    <name type="scientific">Candidatus Enterococcus lemimoniae</name>
    <dbReference type="NCBI Taxonomy" id="1834167"/>
    <lineage>
        <taxon>Bacteria</taxon>
        <taxon>Bacillati</taxon>
        <taxon>Bacillota</taxon>
        <taxon>Bacilli</taxon>
        <taxon>Lactobacillales</taxon>
        <taxon>Enterococcaceae</taxon>
        <taxon>Enterococcus</taxon>
    </lineage>
</organism>
<name>A0ABZ2TA79_9ENTE</name>
<feature type="domain" description="Cyclic nucleotide phosphodiesterase C-terminal" evidence="7">
    <location>
        <begin position="335"/>
        <end position="442"/>
    </location>
</feature>
<dbReference type="InterPro" id="IPR029052">
    <property type="entry name" value="Metallo-depent_PP-like"/>
</dbReference>
<keyword evidence="3" id="KW-0408">Iron</keyword>
<dbReference type="PANTHER" id="PTHR42988:SF2">
    <property type="entry name" value="CYCLIC NUCLEOTIDE PHOSPHODIESTERASE CBUA0032-RELATED"/>
    <property type="match status" value="1"/>
</dbReference>
<evidence type="ECO:0000256" key="5">
    <source>
        <dbReference type="SAM" id="Phobius"/>
    </source>
</evidence>
<gene>
    <name evidence="8" type="ORF">A5866_001781</name>
</gene>
<reference evidence="9" key="1">
    <citation type="submission" date="2017-05" db="EMBL/GenBank/DDBJ databases">
        <title>The Genome Sequence of EEnterococcus faecalis 9F2_4866.</title>
        <authorList>
            <consortium name="The Broad Institute Genomics Platform"/>
            <consortium name="The Broad Institute Genomic Center for Infectious Diseases"/>
            <person name="Earl A."/>
            <person name="Manson A."/>
            <person name="Schwartman J."/>
            <person name="Gilmore M."/>
            <person name="Abouelleil A."/>
            <person name="Cao P."/>
            <person name="Chapman S."/>
            <person name="Cusick C."/>
            <person name="Shea T."/>
            <person name="Young S."/>
            <person name="Neafsey D."/>
            <person name="Nusbaum C."/>
            <person name="Birren B."/>
        </authorList>
    </citation>
    <scope>NUCLEOTIDE SEQUENCE [LARGE SCALE GENOMIC DNA]</scope>
    <source>
        <strain evidence="9">12C11_DIV0727</strain>
    </source>
</reference>
<evidence type="ECO:0000256" key="1">
    <source>
        <dbReference type="ARBA" id="ARBA00022723"/>
    </source>
</evidence>
<comment type="similarity">
    <text evidence="4">Belongs to the cyclic nucleotide phosphodiesterase class-III family.</text>
</comment>
<keyword evidence="5" id="KW-0472">Membrane</keyword>
<evidence type="ECO:0000313" key="8">
    <source>
        <dbReference type="EMBL" id="WYJ86697.1"/>
    </source>
</evidence>
<dbReference type="Gene3D" id="1.10.246.180">
    <property type="match status" value="1"/>
</dbReference>
<accession>A0ABZ2TA79</accession>